<dbReference type="Proteomes" id="UP000784294">
    <property type="component" value="Unassembled WGS sequence"/>
</dbReference>
<name>A0A3S5C1X9_9PLAT</name>
<reference evidence="2" key="1">
    <citation type="submission" date="2018-11" db="EMBL/GenBank/DDBJ databases">
        <authorList>
            <consortium name="Pathogen Informatics"/>
        </authorList>
    </citation>
    <scope>NUCLEOTIDE SEQUENCE</scope>
</reference>
<proteinExistence type="predicted"/>
<keyword evidence="1" id="KW-0175">Coiled coil</keyword>
<comment type="caution">
    <text evidence="2">The sequence shown here is derived from an EMBL/GenBank/DDBJ whole genome shotgun (WGS) entry which is preliminary data.</text>
</comment>
<protein>
    <submittedName>
        <fullName evidence="2">Uncharacterized protein</fullName>
    </submittedName>
</protein>
<dbReference type="AlphaFoldDB" id="A0A3S5C1X9"/>
<organism evidence="2 3">
    <name type="scientific">Protopolystoma xenopodis</name>
    <dbReference type="NCBI Taxonomy" id="117903"/>
    <lineage>
        <taxon>Eukaryota</taxon>
        <taxon>Metazoa</taxon>
        <taxon>Spiralia</taxon>
        <taxon>Lophotrochozoa</taxon>
        <taxon>Platyhelminthes</taxon>
        <taxon>Monogenea</taxon>
        <taxon>Polyopisthocotylea</taxon>
        <taxon>Polystomatidea</taxon>
        <taxon>Polystomatidae</taxon>
        <taxon>Protopolystoma</taxon>
    </lineage>
</organism>
<dbReference type="OrthoDB" id="6233681at2759"/>
<keyword evidence="3" id="KW-1185">Reference proteome</keyword>
<accession>A0A3S5C1X9</accession>
<evidence type="ECO:0000313" key="2">
    <source>
        <dbReference type="EMBL" id="VEL30083.1"/>
    </source>
</evidence>
<feature type="coiled-coil region" evidence="1">
    <location>
        <begin position="86"/>
        <end position="138"/>
    </location>
</feature>
<evidence type="ECO:0000256" key="1">
    <source>
        <dbReference type="SAM" id="Coils"/>
    </source>
</evidence>
<evidence type="ECO:0000313" key="3">
    <source>
        <dbReference type="Proteomes" id="UP000784294"/>
    </source>
</evidence>
<dbReference type="EMBL" id="CAAALY010109240">
    <property type="protein sequence ID" value="VEL30083.1"/>
    <property type="molecule type" value="Genomic_DNA"/>
</dbReference>
<gene>
    <name evidence="2" type="ORF">PXEA_LOCUS23523</name>
</gene>
<sequence>MHNWPPIKFLDNKVANFDGVKIEDVGELGTGAHEELSPSEGLCMPIKSVNCETRGPDIGISMDNVDLQDAPSHDAKRQSARLLFELATSQAELTELREEHARLRFETDRTTARLHGQLAEATADAKALRARLSKVTGEIGVKCYSATMSLLPGPLGVGGFDEADSIKKVDCFNCRRMQKLIDVLQVRCSPHT</sequence>